<organism evidence="1">
    <name type="scientific">Tunturiibacter empetritectus</name>
    <dbReference type="NCBI Taxonomy" id="3069691"/>
    <lineage>
        <taxon>Bacteria</taxon>
        <taxon>Pseudomonadati</taxon>
        <taxon>Acidobacteriota</taxon>
        <taxon>Terriglobia</taxon>
        <taxon>Terriglobales</taxon>
        <taxon>Acidobacteriaceae</taxon>
        <taxon>Tunturiibacter</taxon>
    </lineage>
</organism>
<name>A0AAU7Z9U8_9BACT</name>
<proteinExistence type="predicted"/>
<dbReference type="EMBL" id="CP132932">
    <property type="protein sequence ID" value="XCB25619.1"/>
    <property type="molecule type" value="Genomic_DNA"/>
</dbReference>
<dbReference type="Gene3D" id="3.10.450.360">
    <property type="match status" value="1"/>
</dbReference>
<dbReference type="KEGG" id="temp:RBB75_14360"/>
<sequence length="128" mass="13825">MTRSQLPPAVEKTVQAQSQGATIKRFVTEREDGKTVYEAEMIVDGHTKDIHIAKDGTLNEIEEEVAIDSLPPDVQAALRKKAAGTDITKVESLTKQGTLVAYEAATLKGHHKGEVQVGPTGKQLAHPE</sequence>
<protein>
    <recommendedName>
        <fullName evidence="2">PepSY domain-containing protein</fullName>
    </recommendedName>
</protein>
<reference evidence="1" key="1">
    <citation type="submission" date="2023-08" db="EMBL/GenBank/DDBJ databases">
        <authorList>
            <person name="Messyasz A."/>
            <person name="Mannisto M.K."/>
            <person name="Kerkhof L.J."/>
            <person name="Haggblom M."/>
        </authorList>
    </citation>
    <scope>NUCLEOTIDE SEQUENCE</scope>
    <source>
        <strain evidence="1">M8UP23</strain>
    </source>
</reference>
<dbReference type="AlphaFoldDB" id="A0AAU7Z9U8"/>
<accession>A0AAU7Z9U8</accession>
<dbReference type="RefSeq" id="WP_353068475.1">
    <property type="nucleotide sequence ID" value="NZ_CP132932.1"/>
</dbReference>
<evidence type="ECO:0000313" key="1">
    <source>
        <dbReference type="EMBL" id="XCB25619.1"/>
    </source>
</evidence>
<evidence type="ECO:0008006" key="2">
    <source>
        <dbReference type="Google" id="ProtNLM"/>
    </source>
</evidence>
<dbReference type="SUPFAM" id="SSF160574">
    <property type="entry name" value="BT0923-like"/>
    <property type="match status" value="1"/>
</dbReference>
<gene>
    <name evidence="1" type="ORF">RBB75_14360</name>
</gene>
<reference evidence="1" key="2">
    <citation type="journal article" date="2024" name="Environ. Microbiol.">
        <title>Genome analysis and description of Tunturibacter gen. nov. expands the diversity of Terriglobia in tundra soils.</title>
        <authorList>
            <person name="Messyasz A."/>
            <person name="Mannisto M.K."/>
            <person name="Kerkhof L.J."/>
            <person name="Haggblom M.M."/>
        </authorList>
    </citation>
    <scope>NUCLEOTIDE SEQUENCE</scope>
    <source>
        <strain evidence="1">M8UP23</strain>
    </source>
</reference>